<gene>
    <name evidence="2" type="ORF">PECUL_23A023349</name>
</gene>
<dbReference type="SUPFAM" id="SSF56059">
    <property type="entry name" value="Glutathione synthetase ATP-binding domain-like"/>
    <property type="match status" value="1"/>
</dbReference>
<feature type="domain" description="Synapsin ATP-binding" evidence="1">
    <location>
        <begin position="23"/>
        <end position="69"/>
    </location>
</feature>
<evidence type="ECO:0000259" key="1">
    <source>
        <dbReference type="Pfam" id="PF02750"/>
    </source>
</evidence>
<dbReference type="GO" id="GO:0007269">
    <property type="term" value="P:neurotransmitter secretion"/>
    <property type="evidence" value="ECO:0007669"/>
    <property type="project" value="TreeGrafter"/>
</dbReference>
<dbReference type="Pfam" id="PF02750">
    <property type="entry name" value="Synapsin_C"/>
    <property type="match status" value="1"/>
</dbReference>
<organism evidence="2 3">
    <name type="scientific">Pelobates cultripes</name>
    <name type="common">Western spadefoot toad</name>
    <dbReference type="NCBI Taxonomy" id="61616"/>
    <lineage>
        <taxon>Eukaryota</taxon>
        <taxon>Metazoa</taxon>
        <taxon>Chordata</taxon>
        <taxon>Craniata</taxon>
        <taxon>Vertebrata</taxon>
        <taxon>Euteleostomi</taxon>
        <taxon>Amphibia</taxon>
        <taxon>Batrachia</taxon>
        <taxon>Anura</taxon>
        <taxon>Pelobatoidea</taxon>
        <taxon>Pelobatidae</taxon>
        <taxon>Pelobates</taxon>
    </lineage>
</organism>
<protein>
    <submittedName>
        <fullName evidence="2">Synapsin-3 isoform X1</fullName>
    </submittedName>
</protein>
<keyword evidence="3" id="KW-1185">Reference proteome</keyword>
<sequence>MTLGEDFRSLIMGLQYGGVPSTNSLYSIYNFCSKPWVFSQLIKIFQRLGADKFPLVDQSFFPNHKQMLKHNYVIHPGTDCIRYI</sequence>
<dbReference type="InterPro" id="IPR020898">
    <property type="entry name" value="Synapsin_ATP-bd_dom"/>
</dbReference>
<dbReference type="PANTHER" id="PTHR10841">
    <property type="entry name" value="SYNAPSIN"/>
    <property type="match status" value="1"/>
</dbReference>
<dbReference type="GO" id="GO:0030672">
    <property type="term" value="C:synaptic vesicle membrane"/>
    <property type="evidence" value="ECO:0007669"/>
    <property type="project" value="TreeGrafter"/>
</dbReference>
<reference evidence="2" key="1">
    <citation type="submission" date="2022-03" db="EMBL/GenBank/DDBJ databases">
        <authorList>
            <person name="Alioto T."/>
            <person name="Alioto T."/>
            <person name="Gomez Garrido J."/>
        </authorList>
    </citation>
    <scope>NUCLEOTIDE SEQUENCE</scope>
</reference>
<evidence type="ECO:0000313" key="2">
    <source>
        <dbReference type="EMBL" id="CAH2276650.1"/>
    </source>
</evidence>
<proteinExistence type="predicted"/>
<name>A0AAD1W0S6_PELCU</name>
<dbReference type="PANTHER" id="PTHR10841:SF6">
    <property type="entry name" value="SYNAPSIN III"/>
    <property type="match status" value="1"/>
</dbReference>
<evidence type="ECO:0000313" key="3">
    <source>
        <dbReference type="Proteomes" id="UP001295444"/>
    </source>
</evidence>
<dbReference type="Proteomes" id="UP001295444">
    <property type="component" value="Chromosome 03"/>
</dbReference>
<dbReference type="AlphaFoldDB" id="A0AAD1W0S6"/>
<dbReference type="Gene3D" id="3.30.470.20">
    <property type="entry name" value="ATP-grasp fold, B domain"/>
    <property type="match status" value="1"/>
</dbReference>
<dbReference type="EMBL" id="OW240914">
    <property type="protein sequence ID" value="CAH2276650.1"/>
    <property type="molecule type" value="Genomic_DNA"/>
</dbReference>
<accession>A0AAD1W0S6</accession>